<gene>
    <name evidence="2" type="ORF">CYBJADRAFT_184332</name>
</gene>
<feature type="compositionally biased region" description="Polar residues" evidence="1">
    <location>
        <begin position="137"/>
        <end position="147"/>
    </location>
</feature>
<protein>
    <submittedName>
        <fullName evidence="2">Uncharacterized protein</fullName>
    </submittedName>
</protein>
<evidence type="ECO:0000313" key="2">
    <source>
        <dbReference type="EMBL" id="ODV73909.1"/>
    </source>
</evidence>
<feature type="region of interest" description="Disordered" evidence="1">
    <location>
        <begin position="380"/>
        <end position="434"/>
    </location>
</feature>
<feature type="region of interest" description="Disordered" evidence="1">
    <location>
        <begin position="295"/>
        <end position="359"/>
    </location>
</feature>
<dbReference type="GeneID" id="30991515"/>
<evidence type="ECO:0000313" key="3">
    <source>
        <dbReference type="Proteomes" id="UP000094389"/>
    </source>
</evidence>
<reference evidence="2 3" key="1">
    <citation type="journal article" date="2016" name="Proc. Natl. Acad. Sci. U.S.A.">
        <title>Comparative genomics of biotechnologically important yeasts.</title>
        <authorList>
            <person name="Riley R."/>
            <person name="Haridas S."/>
            <person name="Wolfe K.H."/>
            <person name="Lopes M.R."/>
            <person name="Hittinger C.T."/>
            <person name="Goeker M."/>
            <person name="Salamov A.A."/>
            <person name="Wisecaver J.H."/>
            <person name="Long T.M."/>
            <person name="Calvey C.H."/>
            <person name="Aerts A.L."/>
            <person name="Barry K.W."/>
            <person name="Choi C."/>
            <person name="Clum A."/>
            <person name="Coughlan A.Y."/>
            <person name="Deshpande S."/>
            <person name="Douglass A.P."/>
            <person name="Hanson S.J."/>
            <person name="Klenk H.-P."/>
            <person name="LaButti K.M."/>
            <person name="Lapidus A."/>
            <person name="Lindquist E.A."/>
            <person name="Lipzen A.M."/>
            <person name="Meier-Kolthoff J.P."/>
            <person name="Ohm R.A."/>
            <person name="Otillar R.P."/>
            <person name="Pangilinan J.L."/>
            <person name="Peng Y."/>
            <person name="Rokas A."/>
            <person name="Rosa C.A."/>
            <person name="Scheuner C."/>
            <person name="Sibirny A.A."/>
            <person name="Slot J.C."/>
            <person name="Stielow J.B."/>
            <person name="Sun H."/>
            <person name="Kurtzman C.P."/>
            <person name="Blackwell M."/>
            <person name="Grigoriev I.V."/>
            <person name="Jeffries T.W."/>
        </authorList>
    </citation>
    <scope>NUCLEOTIDE SEQUENCE [LARGE SCALE GENOMIC DNA]</scope>
    <source>
        <strain evidence="3">ATCC 18201 / CBS 1600 / BCRC 20928 / JCM 3617 / NBRC 0987 / NRRL Y-1542</strain>
    </source>
</reference>
<feature type="region of interest" description="Disordered" evidence="1">
    <location>
        <begin position="127"/>
        <end position="163"/>
    </location>
</feature>
<dbReference type="EMBL" id="KV453929">
    <property type="protein sequence ID" value="ODV73909.1"/>
    <property type="molecule type" value="Genomic_DNA"/>
</dbReference>
<organism evidence="2 3">
    <name type="scientific">Cyberlindnera jadinii (strain ATCC 18201 / CBS 1600 / BCRC 20928 / JCM 3617 / NBRC 0987 / NRRL Y-1542)</name>
    <name type="common">Torula yeast</name>
    <name type="synonym">Candida utilis</name>
    <dbReference type="NCBI Taxonomy" id="983966"/>
    <lineage>
        <taxon>Eukaryota</taxon>
        <taxon>Fungi</taxon>
        <taxon>Dikarya</taxon>
        <taxon>Ascomycota</taxon>
        <taxon>Saccharomycotina</taxon>
        <taxon>Saccharomycetes</taxon>
        <taxon>Phaffomycetales</taxon>
        <taxon>Phaffomycetaceae</taxon>
        <taxon>Cyberlindnera</taxon>
    </lineage>
</organism>
<feature type="compositionally biased region" description="Polar residues" evidence="1">
    <location>
        <begin position="380"/>
        <end position="397"/>
    </location>
</feature>
<dbReference type="AlphaFoldDB" id="A0A1E4S321"/>
<proteinExistence type="predicted"/>
<feature type="compositionally biased region" description="Polar residues" evidence="1">
    <location>
        <begin position="321"/>
        <end position="359"/>
    </location>
</feature>
<accession>A0A1E4S321</accession>
<feature type="region of interest" description="Disordered" evidence="1">
    <location>
        <begin position="194"/>
        <end position="245"/>
    </location>
</feature>
<feature type="compositionally biased region" description="Low complexity" evidence="1">
    <location>
        <begin position="398"/>
        <end position="414"/>
    </location>
</feature>
<dbReference type="RefSeq" id="XP_020070948.1">
    <property type="nucleotide sequence ID" value="XM_020217119.1"/>
</dbReference>
<evidence type="ECO:0000256" key="1">
    <source>
        <dbReference type="SAM" id="MobiDB-lite"/>
    </source>
</evidence>
<feature type="compositionally biased region" description="Low complexity" evidence="1">
    <location>
        <begin position="214"/>
        <end position="234"/>
    </location>
</feature>
<feature type="region of interest" description="Disordered" evidence="1">
    <location>
        <begin position="44"/>
        <end position="106"/>
    </location>
</feature>
<sequence length="465" mass="47019">MTLSPLTPRWSNSSSAEYATTFESTVESSTLESATTVASVVTTPAAVTSSSEGIASTSDSVDGTTTFGDVGTTTTTSTSEVFISPSDSSDSEASPSSNVSELSSDDLVSTDGIVKTVTSTVTNIDTTSISHDGVEPTKSSAANSSNGGEDGHSVIGTTDSSLIDDETQIETTSPAEEEFSTATTTVILVSVDTISTTSPTSPRSISGNSYEGITNTDATVTATGTTGTEGTNGDENNHHSTNDGEDTFTNVFCKVNGDCGVSYNTNPGTSITTISQPGTVGISIPTLTVTTEVTATNEHDTTNNNSGNVPKTPVELDTAAPQPNNGRSATVDQQETKSITSIPGQGQGAETGTSADVNNPANAVTQTIESRESTVTLAVEGSTSGTSLDQTESTVRESPSTTVTVSHTDSTSISEAENGNISSASAGTGSTTPQTTPAVSAIFEGRSGQISASIISIVCACFLAL</sequence>
<feature type="compositionally biased region" description="Low complexity" evidence="1">
    <location>
        <begin position="194"/>
        <end position="206"/>
    </location>
</feature>
<keyword evidence="3" id="KW-1185">Reference proteome</keyword>
<dbReference type="Proteomes" id="UP000094389">
    <property type="component" value="Unassembled WGS sequence"/>
</dbReference>
<feature type="compositionally biased region" description="Low complexity" evidence="1">
    <location>
        <begin position="422"/>
        <end position="434"/>
    </location>
</feature>
<name>A0A1E4S321_CYBJN</name>